<comment type="caution">
    <text evidence="1">The sequence shown here is derived from an EMBL/GenBank/DDBJ whole genome shotgun (WGS) entry which is preliminary data.</text>
</comment>
<dbReference type="STRING" id="1841610.A6X21_05130"/>
<evidence type="ECO:0000313" key="2">
    <source>
        <dbReference type="Proteomes" id="UP000094828"/>
    </source>
</evidence>
<reference evidence="1 2" key="1">
    <citation type="submission" date="2016-05" db="EMBL/GenBank/DDBJ databases">
        <title>Genomic and physiological characterization of Planctopirus sp. isolated from fresh water lake.</title>
        <authorList>
            <person name="Subhash Y."/>
            <person name="Ramana C."/>
        </authorList>
    </citation>
    <scope>NUCLEOTIDE SEQUENCE [LARGE SCALE GENOMIC DNA]</scope>
    <source>
        <strain evidence="1 2">JC280</strain>
    </source>
</reference>
<accession>A0A1C3EIU0</accession>
<protein>
    <submittedName>
        <fullName evidence="1">Uncharacterized protein</fullName>
    </submittedName>
</protein>
<sequence length="249" mass="28416">MVLKEQKSLTTSDKTPIWIAGMKAAVEGALADRGYPVRAEIAIHKELARFPRTPAHSVVGACGEACCQTVTCCIDAGPLTEQLYKNETLEQRIQLEIEDELPPDWRCRLTFIRHDPKSGVASELELPRLGMSRFGRCQLMKGKPMHPSEHWKTEATHPLVYVFLDDLRAASAPFLTNDAWEQIRPLLEQKWRRRLRYQVNDDAMIRAEDWELVLNSISYLFEKLGLPELNCRHLTSDRGFTTHTEASDS</sequence>
<dbReference type="AlphaFoldDB" id="A0A1C3EIU0"/>
<dbReference type="EMBL" id="LYDR01000058">
    <property type="protein sequence ID" value="ODA33150.1"/>
    <property type="molecule type" value="Genomic_DNA"/>
</dbReference>
<evidence type="ECO:0000313" key="1">
    <source>
        <dbReference type="EMBL" id="ODA33150.1"/>
    </source>
</evidence>
<name>A0A1C3EIU0_9PLAN</name>
<gene>
    <name evidence="1" type="ORF">A6X21_05130</name>
</gene>
<keyword evidence="2" id="KW-1185">Reference proteome</keyword>
<proteinExistence type="predicted"/>
<dbReference type="Proteomes" id="UP000094828">
    <property type="component" value="Unassembled WGS sequence"/>
</dbReference>
<organism evidence="1 2">
    <name type="scientific">Planctopirus hydrillae</name>
    <dbReference type="NCBI Taxonomy" id="1841610"/>
    <lineage>
        <taxon>Bacteria</taxon>
        <taxon>Pseudomonadati</taxon>
        <taxon>Planctomycetota</taxon>
        <taxon>Planctomycetia</taxon>
        <taxon>Planctomycetales</taxon>
        <taxon>Planctomycetaceae</taxon>
        <taxon>Planctopirus</taxon>
    </lineage>
</organism>